<dbReference type="STRING" id="40754.THII_1769"/>
<name>A0A090BV15_9GAMM</name>
<dbReference type="HOGENOM" id="CLU_127112_0_0_6"/>
<sequence length="148" mass="17107">METITTLLSQQHHDCDKLFAQTEASVATTQWERATTDFDRFLAAMEQHFTREEQILFPQVENHMGHTGGPTAVMRMEHEQMRQIFTEMAACITHSDQEQYLGLAETLLILMQQHNAKEEQILYPMSDNLLSHQFPALLEQLHQPGNKV</sequence>
<dbReference type="PANTHER" id="PTHR39966">
    <property type="entry name" value="BLL2471 PROTEIN-RELATED"/>
    <property type="match status" value="1"/>
</dbReference>
<proteinExistence type="predicted"/>
<gene>
    <name evidence="2" type="ORF">THII_1769</name>
</gene>
<evidence type="ECO:0000313" key="3">
    <source>
        <dbReference type="Proteomes" id="UP000031623"/>
    </source>
</evidence>
<organism evidence="2 3">
    <name type="scientific">Thioploca ingrica</name>
    <dbReference type="NCBI Taxonomy" id="40754"/>
    <lineage>
        <taxon>Bacteria</taxon>
        <taxon>Pseudomonadati</taxon>
        <taxon>Pseudomonadota</taxon>
        <taxon>Gammaproteobacteria</taxon>
        <taxon>Thiotrichales</taxon>
        <taxon>Thiotrichaceae</taxon>
        <taxon>Thioploca</taxon>
    </lineage>
</organism>
<dbReference type="EMBL" id="AP014633">
    <property type="protein sequence ID" value="BAP56066.1"/>
    <property type="molecule type" value="Genomic_DNA"/>
</dbReference>
<dbReference type="Proteomes" id="UP000031623">
    <property type="component" value="Chromosome"/>
</dbReference>
<accession>A0A090BV15</accession>
<dbReference type="PANTHER" id="PTHR39966:SF3">
    <property type="entry name" value="DUF438 DOMAIN-CONTAINING PROTEIN"/>
    <property type="match status" value="1"/>
</dbReference>
<protein>
    <recommendedName>
        <fullName evidence="1">Hemerythrin-like domain-containing protein</fullName>
    </recommendedName>
</protein>
<dbReference type="Gene3D" id="1.20.120.520">
    <property type="entry name" value="nmb1532 protein domain like"/>
    <property type="match status" value="1"/>
</dbReference>
<keyword evidence="3" id="KW-1185">Reference proteome</keyword>
<dbReference type="InterPro" id="IPR012312">
    <property type="entry name" value="Hemerythrin-like"/>
</dbReference>
<evidence type="ECO:0000313" key="2">
    <source>
        <dbReference type="EMBL" id="BAP56066.1"/>
    </source>
</evidence>
<feature type="domain" description="Hemerythrin-like" evidence="1">
    <location>
        <begin position="4"/>
        <end position="125"/>
    </location>
</feature>
<dbReference type="Pfam" id="PF01814">
    <property type="entry name" value="Hemerythrin"/>
    <property type="match status" value="1"/>
</dbReference>
<reference evidence="2 3" key="1">
    <citation type="journal article" date="2014" name="ISME J.">
        <title>Ecophysiology of Thioploca ingrica as revealed by the complete genome sequence supplemented with proteomic evidence.</title>
        <authorList>
            <person name="Kojima H."/>
            <person name="Ogura Y."/>
            <person name="Yamamoto N."/>
            <person name="Togashi T."/>
            <person name="Mori H."/>
            <person name="Watanabe T."/>
            <person name="Nemoto F."/>
            <person name="Kurokawa K."/>
            <person name="Hayashi T."/>
            <person name="Fukui M."/>
        </authorList>
    </citation>
    <scope>NUCLEOTIDE SEQUENCE [LARGE SCALE GENOMIC DNA]</scope>
</reference>
<dbReference type="OrthoDB" id="9792554at2"/>
<dbReference type="GO" id="GO:0005886">
    <property type="term" value="C:plasma membrane"/>
    <property type="evidence" value="ECO:0007669"/>
    <property type="project" value="TreeGrafter"/>
</dbReference>
<dbReference type="KEGG" id="tig:THII_1769"/>
<dbReference type="AlphaFoldDB" id="A0A090BV15"/>
<evidence type="ECO:0000259" key="1">
    <source>
        <dbReference type="Pfam" id="PF01814"/>
    </source>
</evidence>